<dbReference type="EMBL" id="JAMKOV010000015">
    <property type="protein sequence ID" value="KAI8036710.1"/>
    <property type="molecule type" value="Genomic_DNA"/>
</dbReference>
<comment type="caution">
    <text evidence="1">The sequence shown here is derived from an EMBL/GenBank/DDBJ whole genome shotgun (WGS) entry which is preliminary data.</text>
</comment>
<evidence type="ECO:0000313" key="2">
    <source>
        <dbReference type="Proteomes" id="UP001059596"/>
    </source>
</evidence>
<organism evidence="1 2">
    <name type="scientific">Drosophila gunungcola</name>
    <name type="common">fruit fly</name>
    <dbReference type="NCBI Taxonomy" id="103775"/>
    <lineage>
        <taxon>Eukaryota</taxon>
        <taxon>Metazoa</taxon>
        <taxon>Ecdysozoa</taxon>
        <taxon>Arthropoda</taxon>
        <taxon>Hexapoda</taxon>
        <taxon>Insecta</taxon>
        <taxon>Pterygota</taxon>
        <taxon>Neoptera</taxon>
        <taxon>Endopterygota</taxon>
        <taxon>Diptera</taxon>
        <taxon>Brachycera</taxon>
        <taxon>Muscomorpha</taxon>
        <taxon>Ephydroidea</taxon>
        <taxon>Drosophilidae</taxon>
        <taxon>Drosophila</taxon>
        <taxon>Sophophora</taxon>
    </lineage>
</organism>
<proteinExistence type="predicted"/>
<reference evidence="1" key="1">
    <citation type="journal article" date="2023" name="Genome Biol. Evol.">
        <title>Long-read-based Genome Assembly of Drosophila gunungcola Reveals Fewer Chemosensory Genes in Flower-breeding Species.</title>
        <authorList>
            <person name="Negi A."/>
            <person name="Liao B.Y."/>
            <person name="Yeh S.D."/>
        </authorList>
    </citation>
    <scope>NUCLEOTIDE SEQUENCE</scope>
    <source>
        <strain evidence="1">Sukarami</strain>
    </source>
</reference>
<keyword evidence="2" id="KW-1185">Reference proteome</keyword>
<dbReference type="Proteomes" id="UP001059596">
    <property type="component" value="Unassembled WGS sequence"/>
</dbReference>
<accession>A0A9Q0BM64</accession>
<gene>
    <name evidence="1" type="ORF">M5D96_010511</name>
</gene>
<name>A0A9Q0BM64_9MUSC</name>
<protein>
    <submittedName>
        <fullName evidence="1">Uncharacterized protein</fullName>
    </submittedName>
</protein>
<dbReference type="AlphaFoldDB" id="A0A9Q0BM64"/>
<evidence type="ECO:0000313" key="1">
    <source>
        <dbReference type="EMBL" id="KAI8036710.1"/>
    </source>
</evidence>
<sequence length="109" mass="12467">MGALFNQTDCRTPSSCRYPYQASVWQASLLPSGSFKRADVFAVASVRRQPSHSADDPKRTADLRPLTSKVRSRSQFLPRCHRDFERFRTVLCFVSAVIPRIGYKKKKTE</sequence>